<dbReference type="AlphaFoldDB" id="A0A8J7WFW5"/>
<evidence type="ECO:0000259" key="1">
    <source>
        <dbReference type="PROSITE" id="PS51340"/>
    </source>
</evidence>
<dbReference type="SUPFAM" id="SSF50800">
    <property type="entry name" value="PK beta-barrel domain-like"/>
    <property type="match status" value="1"/>
</dbReference>
<comment type="caution">
    <text evidence="2">The sequence shown here is derived from an EMBL/GenBank/DDBJ whole genome shotgun (WGS) entry which is preliminary data.</text>
</comment>
<dbReference type="InterPro" id="IPR005302">
    <property type="entry name" value="MoCF_Sase_C"/>
</dbReference>
<dbReference type="InterPro" id="IPR011037">
    <property type="entry name" value="Pyrv_Knase-like_insert_dom_sf"/>
</dbReference>
<dbReference type="RefSeq" id="WP_212537584.1">
    <property type="nucleotide sequence ID" value="NZ_JAGTUU010000006.1"/>
</dbReference>
<accession>A0A8J7WFW5</accession>
<dbReference type="EMBL" id="JAGTUU010000006">
    <property type="protein sequence ID" value="MBS0125624.1"/>
    <property type="molecule type" value="Genomic_DNA"/>
</dbReference>
<dbReference type="PROSITE" id="PS51340">
    <property type="entry name" value="MOSC"/>
    <property type="match status" value="1"/>
</dbReference>
<evidence type="ECO:0000313" key="2">
    <source>
        <dbReference type="EMBL" id="MBS0125624.1"/>
    </source>
</evidence>
<feature type="domain" description="MOSC" evidence="1">
    <location>
        <begin position="81"/>
        <end position="247"/>
    </location>
</feature>
<evidence type="ECO:0000313" key="3">
    <source>
        <dbReference type="Proteomes" id="UP000681356"/>
    </source>
</evidence>
<dbReference type="Proteomes" id="UP000681356">
    <property type="component" value="Unassembled WGS sequence"/>
</dbReference>
<dbReference type="GO" id="GO:0003824">
    <property type="term" value="F:catalytic activity"/>
    <property type="evidence" value="ECO:0007669"/>
    <property type="project" value="InterPro"/>
</dbReference>
<keyword evidence="3" id="KW-1185">Reference proteome</keyword>
<dbReference type="Pfam" id="PF03476">
    <property type="entry name" value="MOSC_N"/>
    <property type="match status" value="1"/>
</dbReference>
<proteinExistence type="predicted"/>
<name>A0A8J7WFW5_9RHOB</name>
<organism evidence="2 3">
    <name type="scientific">Thetidibacter halocola</name>
    <dbReference type="NCBI Taxonomy" id="2827239"/>
    <lineage>
        <taxon>Bacteria</taxon>
        <taxon>Pseudomonadati</taxon>
        <taxon>Pseudomonadota</taxon>
        <taxon>Alphaproteobacteria</taxon>
        <taxon>Rhodobacterales</taxon>
        <taxon>Roseobacteraceae</taxon>
        <taxon>Thetidibacter</taxon>
    </lineage>
</organism>
<dbReference type="GO" id="GO:0030170">
    <property type="term" value="F:pyridoxal phosphate binding"/>
    <property type="evidence" value="ECO:0007669"/>
    <property type="project" value="InterPro"/>
</dbReference>
<dbReference type="Pfam" id="PF03473">
    <property type="entry name" value="MOSC"/>
    <property type="match status" value="1"/>
</dbReference>
<gene>
    <name evidence="2" type="ORF">KB874_16175</name>
</gene>
<reference evidence="2" key="1">
    <citation type="submission" date="2021-04" db="EMBL/GenBank/DDBJ databases">
        <authorList>
            <person name="Yoon J."/>
        </authorList>
    </citation>
    <scope>NUCLEOTIDE SEQUENCE</scope>
    <source>
        <strain evidence="2">KMU-90</strain>
    </source>
</reference>
<protein>
    <submittedName>
        <fullName evidence="2">MOSC N-terminal beta barrel domain-containing protein</fullName>
    </submittedName>
</protein>
<dbReference type="InterPro" id="IPR005303">
    <property type="entry name" value="MOCOS_middle"/>
</dbReference>
<dbReference type="GO" id="GO:0030151">
    <property type="term" value="F:molybdenum ion binding"/>
    <property type="evidence" value="ECO:0007669"/>
    <property type="project" value="InterPro"/>
</dbReference>
<sequence length="247" mass="27330">MTGRLTAIWRHPIKSHGRESVASALLEAGSALPWDRVWAVAHAESDADGRAWAPCTQFSRGSKAPGLAAIEARLDAETGRVTLTHPEREPLEFDPDTEGDRLIDWAGSFVPENRAPSARVVRAQGPAFTDSDFASVTLCNHASHRAVEQKAGVPLSIHRWRGNLWIDGLAPWEEFDWIDRDIRIGGAVLRVRERTDRCLATQNNPETGRRDVPVLAVLDTWDHRDFSVRAEVIEGGPIAIGDEVRRA</sequence>